<proteinExistence type="predicted"/>
<feature type="disulfide bond" evidence="7">
    <location>
        <begin position="1427"/>
        <end position="1437"/>
    </location>
</feature>
<dbReference type="PROSITE" id="PS00022">
    <property type="entry name" value="EGF_1"/>
    <property type="match status" value="3"/>
</dbReference>
<feature type="disulfide bond" evidence="7">
    <location>
        <begin position="1455"/>
        <end position="1464"/>
    </location>
</feature>
<dbReference type="InterPro" id="IPR001258">
    <property type="entry name" value="NHL_repeat"/>
</dbReference>
<dbReference type="Gene3D" id="4.10.400.10">
    <property type="entry name" value="Low-density Lipoprotein Receptor"/>
    <property type="match status" value="2"/>
</dbReference>
<dbReference type="PROSITE" id="PS51125">
    <property type="entry name" value="NHL"/>
    <property type="match status" value="1"/>
</dbReference>
<keyword evidence="3" id="KW-0677">Repeat</keyword>
<evidence type="ECO:0000259" key="10">
    <source>
        <dbReference type="PROSITE" id="PS50026"/>
    </source>
</evidence>
<dbReference type="SUPFAM" id="SSF57196">
    <property type="entry name" value="EGF/Laminin"/>
    <property type="match status" value="1"/>
</dbReference>
<comment type="caution">
    <text evidence="11">The sequence shown here is derived from an EMBL/GenBank/DDBJ whole genome shotgun (WGS) entry which is preliminary data.</text>
</comment>
<feature type="disulfide bond" evidence="8">
    <location>
        <begin position="485"/>
        <end position="497"/>
    </location>
</feature>
<evidence type="ECO:0000313" key="12">
    <source>
        <dbReference type="Proteomes" id="UP000663860"/>
    </source>
</evidence>
<feature type="domain" description="EGF-like" evidence="10">
    <location>
        <begin position="990"/>
        <end position="1030"/>
    </location>
</feature>
<gene>
    <name evidence="11" type="ORF">IZO911_LOCUS16173</name>
</gene>
<comment type="subcellular location">
    <subcellularLocation>
        <location evidence="1">Membrane</location>
        <topology evidence="1">Single-pass membrane protein</topology>
    </subcellularLocation>
</comment>
<dbReference type="CDD" id="cd00112">
    <property type="entry name" value="LDLa"/>
    <property type="match status" value="2"/>
</dbReference>
<dbReference type="SMART" id="SM00181">
    <property type="entry name" value="EGF"/>
    <property type="match status" value="7"/>
</dbReference>
<feature type="disulfide bond" evidence="8">
    <location>
        <begin position="21"/>
        <end position="36"/>
    </location>
</feature>
<dbReference type="SMART" id="SM00192">
    <property type="entry name" value="LDLa"/>
    <property type="match status" value="5"/>
</dbReference>
<dbReference type="InterPro" id="IPR000742">
    <property type="entry name" value="EGF"/>
</dbReference>
<dbReference type="GO" id="GO:0005886">
    <property type="term" value="C:plasma membrane"/>
    <property type="evidence" value="ECO:0007669"/>
    <property type="project" value="TreeGrafter"/>
</dbReference>
<feature type="disulfide bond" evidence="8">
    <location>
        <begin position="492"/>
        <end position="510"/>
    </location>
</feature>
<keyword evidence="2" id="KW-0812">Transmembrane</keyword>
<evidence type="ECO:0000256" key="4">
    <source>
        <dbReference type="ARBA" id="ARBA00022989"/>
    </source>
</evidence>
<feature type="domain" description="EGF-like" evidence="10">
    <location>
        <begin position="1423"/>
        <end position="1465"/>
    </location>
</feature>
<protein>
    <recommendedName>
        <fullName evidence="10">EGF-like domain-containing protein</fullName>
    </recommendedName>
</protein>
<evidence type="ECO:0000256" key="5">
    <source>
        <dbReference type="ARBA" id="ARBA00023136"/>
    </source>
</evidence>
<feature type="disulfide bond" evidence="8">
    <location>
        <begin position="51"/>
        <end position="69"/>
    </location>
</feature>
<keyword evidence="7" id="KW-0245">EGF-like domain</keyword>
<feature type="disulfide bond" evidence="7">
    <location>
        <begin position="1411"/>
        <end position="1420"/>
    </location>
</feature>
<evidence type="ECO:0000256" key="6">
    <source>
        <dbReference type="ARBA" id="ARBA00023157"/>
    </source>
</evidence>
<dbReference type="SUPFAM" id="SSF57424">
    <property type="entry name" value="LDL receptor-like module"/>
    <property type="match status" value="2"/>
</dbReference>
<dbReference type="Proteomes" id="UP000663860">
    <property type="component" value="Unassembled WGS sequence"/>
</dbReference>
<dbReference type="InterPro" id="IPR050685">
    <property type="entry name" value="LDLR"/>
</dbReference>
<dbReference type="PANTHER" id="PTHR24270">
    <property type="entry name" value="LOW-DENSITY LIPOPROTEIN RECEPTOR-RELATED"/>
    <property type="match status" value="1"/>
</dbReference>
<dbReference type="CDD" id="cd05819">
    <property type="entry name" value="NHL"/>
    <property type="match status" value="1"/>
</dbReference>
<evidence type="ECO:0000256" key="8">
    <source>
        <dbReference type="PROSITE-ProRule" id="PRU00124"/>
    </source>
</evidence>
<dbReference type="EMBL" id="CAJNOE010000144">
    <property type="protein sequence ID" value="CAF0973503.1"/>
    <property type="molecule type" value="Genomic_DNA"/>
</dbReference>
<dbReference type="Gene3D" id="2.10.25.10">
    <property type="entry name" value="Laminin"/>
    <property type="match status" value="2"/>
</dbReference>
<comment type="caution">
    <text evidence="7">Lacks conserved residue(s) required for the propagation of feature annotation.</text>
</comment>
<accession>A0A814EMY7</accession>
<name>A0A814EMY7_9BILA</name>
<feature type="disulfide bond" evidence="7">
    <location>
        <begin position="1496"/>
        <end position="1505"/>
    </location>
</feature>
<feature type="domain" description="EGF-like" evidence="10">
    <location>
        <begin position="1383"/>
        <end position="1421"/>
    </location>
</feature>
<dbReference type="InterPro" id="IPR011042">
    <property type="entry name" value="6-blade_b-propeller_TolB-like"/>
</dbReference>
<dbReference type="InterPro" id="IPR002172">
    <property type="entry name" value="LDrepeatLR_classA_rpt"/>
</dbReference>
<evidence type="ECO:0000256" key="9">
    <source>
        <dbReference type="PROSITE-ProRule" id="PRU00504"/>
    </source>
</evidence>
<dbReference type="PRINTS" id="PR00261">
    <property type="entry name" value="LDLRECEPTOR"/>
</dbReference>
<evidence type="ECO:0000256" key="7">
    <source>
        <dbReference type="PROSITE-ProRule" id="PRU00076"/>
    </source>
</evidence>
<sequence>MCYTSIDCEYGLLCLDWRNICDGAQNCMNGVDEENCDKVEMNECLENEFRCQNGLCIPAEYWLDGEFDCQDTSDELGRSDFEASCPREKGMECDEHLCPEFKPFSCGDGQCGFPYTLSKSLSDLIFADNLTFMCYTLRDLAFFCEIHQPRPFWTLKDGFCVLFPESWNNQVSGTLDGRCEFLLKCRLSSRLSKNCPMDDNITLSLKGDCQSNLGFIRYPRRPLLGPLINTYYDLEYQITPGLLPNYAIIKGQMRCAGFQLTITERNISMSAPQSSSLSHSISLNRHLCRLATNSSLESPSIRNYSIFAPHFDTACWHKWLSYFNLSTVEEMAASCNEFCLSPHRIHDGISNCRLSNHFDETTIISPIQNRSNHCLNCLTREQEAICVPIFHINTGLLMCTHGEDKYLREPNIALKTLKCNNKDATECHIIRSHVIQPSINKNNMTSMAQVSSAKVLPFAQYCDTFSDTAISIDENVEHCLHKWSCADNEYRCLTGQCIPFVWLCDGEWDCSDASDEQRLLLQVGNFTDKHNQLVLNFTKIWTSCFERYKKQPFANLCNITIQYPCLLANVDDPLNFTLNPPCIELERIGNGHVDCLGKVDERNLVKCDLDVLGWGYGCTDKKNTCISTIFFCSKYFTCSDYEKRMACFYKDDWSCNGPNDAKCLNGTCQRNARCNKKWECLNGEDEYWCYFGVEPIKLTGIPYRRNRRLQLQSKMTLTKYIGSSIISTYKQLPVLSFIDNIQQIFTARHVQKQMQTTDTGKSDDMIIDELLTSARKNREKMLLVELPFICNRGIPIKDKDGQTRCFCSPSYYGDYCEFHADRISVVTHLNLTKYNGNYTIVNNQNSSILVSCTFRYAEHIVDRHEFYAHSTAKATKQKFYFTYPRTAEFQEQKRLQRHGTQLYSIRFEAFYLQSVHYPVLLAMWQFPIDFDFLPAFRFAKVLHFNTKNQNYSCDLICALCRPQERGFINGDRQPACLCPHRWFGPTCHLTYPECKQCQNGGTCYLTYDRSHTQPFECICTNDFYGDHYCLGKVDERNLVKCDLDVLGWGYGCTDKKNTCISTIFFCSEYFTCSDYEKRLACFYKDELSCNGPNDAKCINGTCQRNARCNKQWECLNGEDEYWCYYGVDRDIMAWKIYRSNRRIELQSKMTLTRYTSSSISNTYKQLLQLSFIDNIQQTFAGLHFQKQMQTNNTSISDDMIIDSILKTIRENSELLLFAELPFICNRGIPVKDNHGQTRCLCSPSYYGDYCEFHADRISVVTHLNLTKYNENYTIVNNPNSTILVSCTFRYAERIVDRHEFYVHSIVKATKQKFYFTYPRTAEFQEQKRLQRHSTQLYSIRFEAFYLQSVHYPVLLAMWQFPIDFDFLPAFRFAKVLHFNTKNQNYSCDLICGSHGKCIRLENEIKKPICTCQSGWYGDRCELYDEQCKEFCHPQALCRPQERGFINGDRRPACLCPHLWFGPTCHLTYLECKQCQNGGTCYLTYDRSHTQPFECICTNDFYGEYCQFPKRAVLLRIDKSSSSSYSINILATSIQYYDVSSDLTDLYLRNRMNQLNHPTDVIVDPQNYSIIIADYRNRRVIQWLNQNQQILITDIDCARLTMDKNRFLYVSDYKKNEVKRWKMGEYDNEGIVVAGGNGQGSQSNQLGSPRGLSFDDEGNLYVADDWNHRIQKFEIVL</sequence>
<feature type="disulfide bond" evidence="8">
    <location>
        <begin position="2"/>
        <end position="14"/>
    </location>
</feature>
<feature type="disulfide bond" evidence="8">
    <location>
        <begin position="44"/>
        <end position="56"/>
    </location>
</feature>
<keyword evidence="4" id="KW-1133">Transmembrane helix</keyword>
<dbReference type="SUPFAM" id="SSF101898">
    <property type="entry name" value="NHL repeat"/>
    <property type="match status" value="1"/>
</dbReference>
<dbReference type="Pfam" id="PF00057">
    <property type="entry name" value="Ldl_recept_a"/>
    <property type="match status" value="2"/>
</dbReference>
<dbReference type="GO" id="GO:0016192">
    <property type="term" value="P:vesicle-mediated transport"/>
    <property type="evidence" value="ECO:0007669"/>
    <property type="project" value="UniProtKB-ARBA"/>
</dbReference>
<dbReference type="Pfam" id="PF01436">
    <property type="entry name" value="NHL"/>
    <property type="match status" value="1"/>
</dbReference>
<dbReference type="InterPro" id="IPR036055">
    <property type="entry name" value="LDL_receptor-like_sf"/>
</dbReference>
<dbReference type="PROSITE" id="PS50068">
    <property type="entry name" value="LDLRA_2"/>
    <property type="match status" value="3"/>
</dbReference>
<reference evidence="11" key="1">
    <citation type="submission" date="2021-02" db="EMBL/GenBank/DDBJ databases">
        <authorList>
            <person name="Nowell W R."/>
        </authorList>
    </citation>
    <scope>NUCLEOTIDE SEQUENCE</scope>
</reference>
<evidence type="ECO:0000256" key="3">
    <source>
        <dbReference type="ARBA" id="ARBA00022737"/>
    </source>
</evidence>
<keyword evidence="6 7" id="KW-1015">Disulfide bond</keyword>
<feature type="disulfide bond" evidence="7">
    <location>
        <begin position="1387"/>
        <end position="1397"/>
    </location>
</feature>
<dbReference type="Gene3D" id="2.120.10.30">
    <property type="entry name" value="TolB, C-terminal domain"/>
    <property type="match status" value="1"/>
</dbReference>
<feature type="repeat" description="NHL" evidence="9">
    <location>
        <begin position="1644"/>
        <end position="1675"/>
    </location>
</feature>
<organism evidence="11 12">
    <name type="scientific">Adineta steineri</name>
    <dbReference type="NCBI Taxonomy" id="433720"/>
    <lineage>
        <taxon>Eukaryota</taxon>
        <taxon>Metazoa</taxon>
        <taxon>Spiralia</taxon>
        <taxon>Gnathifera</taxon>
        <taxon>Rotifera</taxon>
        <taxon>Eurotatoria</taxon>
        <taxon>Bdelloidea</taxon>
        <taxon>Adinetida</taxon>
        <taxon>Adinetidae</taxon>
        <taxon>Adineta</taxon>
    </lineage>
</organism>
<feature type="domain" description="EGF-like" evidence="10">
    <location>
        <begin position="1467"/>
        <end position="1506"/>
    </location>
</feature>
<keyword evidence="5" id="KW-0472">Membrane</keyword>
<evidence type="ECO:0000256" key="1">
    <source>
        <dbReference type="ARBA" id="ARBA00004167"/>
    </source>
</evidence>
<dbReference type="PROSITE" id="PS50026">
    <property type="entry name" value="EGF_3"/>
    <property type="match status" value="4"/>
</dbReference>
<dbReference type="PROSITE" id="PS01186">
    <property type="entry name" value="EGF_2"/>
    <property type="match status" value="1"/>
</dbReference>
<evidence type="ECO:0000256" key="2">
    <source>
        <dbReference type="ARBA" id="ARBA00022692"/>
    </source>
</evidence>
<evidence type="ECO:0000313" key="11">
    <source>
        <dbReference type="EMBL" id="CAF0973503.1"/>
    </source>
</evidence>